<name>A0A1F4U5E2_UNCSA</name>
<evidence type="ECO:0008006" key="5">
    <source>
        <dbReference type="Google" id="ProtNLM"/>
    </source>
</evidence>
<dbReference type="Gene3D" id="2.60.200.20">
    <property type="match status" value="1"/>
</dbReference>
<accession>A0A1F4U5E2</accession>
<feature type="region of interest" description="Disordered" evidence="1">
    <location>
        <begin position="353"/>
        <end position="380"/>
    </location>
</feature>
<dbReference type="Proteomes" id="UP000179242">
    <property type="component" value="Unassembled WGS sequence"/>
</dbReference>
<keyword evidence="2" id="KW-0472">Membrane</keyword>
<evidence type="ECO:0000313" key="4">
    <source>
        <dbReference type="Proteomes" id="UP000179242"/>
    </source>
</evidence>
<dbReference type="InterPro" id="IPR008984">
    <property type="entry name" value="SMAD_FHA_dom_sf"/>
</dbReference>
<proteinExistence type="predicted"/>
<dbReference type="SUPFAM" id="SSF49879">
    <property type="entry name" value="SMAD/FHA domain"/>
    <property type="match status" value="1"/>
</dbReference>
<keyword evidence="2" id="KW-0812">Transmembrane</keyword>
<evidence type="ECO:0000256" key="1">
    <source>
        <dbReference type="SAM" id="MobiDB-lite"/>
    </source>
</evidence>
<feature type="transmembrane region" description="Helical" evidence="2">
    <location>
        <begin position="250"/>
        <end position="271"/>
    </location>
</feature>
<evidence type="ECO:0000313" key="3">
    <source>
        <dbReference type="EMBL" id="OGC40156.1"/>
    </source>
</evidence>
<evidence type="ECO:0000256" key="2">
    <source>
        <dbReference type="SAM" id="Phobius"/>
    </source>
</evidence>
<keyword evidence="2" id="KW-1133">Transmembrane helix</keyword>
<feature type="transmembrane region" description="Helical" evidence="2">
    <location>
        <begin position="277"/>
        <end position="300"/>
    </location>
</feature>
<dbReference type="EMBL" id="MEUJ01000004">
    <property type="protein sequence ID" value="OGC40156.1"/>
    <property type="molecule type" value="Genomic_DNA"/>
</dbReference>
<organism evidence="3 4">
    <name type="scientific">candidate division WOR-1 bacterium RIFOXYC2_FULL_46_14</name>
    <dbReference type="NCBI Taxonomy" id="1802587"/>
    <lineage>
        <taxon>Bacteria</taxon>
        <taxon>Bacillati</taxon>
        <taxon>Saganbacteria</taxon>
    </lineage>
</organism>
<protein>
    <recommendedName>
        <fullName evidence="5">FHA domain-containing protein</fullName>
    </recommendedName>
</protein>
<reference evidence="3 4" key="1">
    <citation type="journal article" date="2016" name="Nat. Commun.">
        <title>Thousands of microbial genomes shed light on interconnected biogeochemical processes in an aquifer system.</title>
        <authorList>
            <person name="Anantharaman K."/>
            <person name="Brown C.T."/>
            <person name="Hug L.A."/>
            <person name="Sharon I."/>
            <person name="Castelle C.J."/>
            <person name="Probst A.J."/>
            <person name="Thomas B.C."/>
            <person name="Singh A."/>
            <person name="Wilkins M.J."/>
            <person name="Karaoz U."/>
            <person name="Brodie E.L."/>
            <person name="Williams K.H."/>
            <person name="Hubbard S.S."/>
            <person name="Banfield J.F."/>
        </authorList>
    </citation>
    <scope>NUCLEOTIDE SEQUENCE [LARGE SCALE GENOMIC DNA]</scope>
</reference>
<gene>
    <name evidence="3" type="ORF">A2438_02590</name>
</gene>
<comment type="caution">
    <text evidence="3">The sequence shown here is derived from an EMBL/GenBank/DDBJ whole genome shotgun (WGS) entry which is preliminary data.</text>
</comment>
<sequence>MAITSITRFKVYSPVVGGGESVKVKIRRDLTNPLSGNIGGILHIGATKVYIPENGQISIGSTRSCDIKIFDPRVAAEHVVIAHLGNEQFSLTNIATDESRPIYVKNGETIEVPSAMFESSTVDMLGKSAFSIPLSGVGEAGTKRYLEIGLDPLKEPAQELALHLAMVPIRPPIEEVSPEAILARMKTDEAALSQLAQEYGLAVTKPLDQAIVAGTPFEAARTTDSLFDLIKNQGKKMATLSRFRKREGKIVVIPLPPAIAGIVISGVSVLLGGELPLWLLDFSMLSIGLGSLVGLGGTVAEIYRRSLHRSIVSVLAELSDQEISRQIIREKAQWRESLLNCLPKERQEAVKRKLSAGTDQTVLPEAEEAPKQLPEATEGE</sequence>
<dbReference type="AlphaFoldDB" id="A0A1F4U5E2"/>